<keyword evidence="2" id="KW-0732">Signal</keyword>
<dbReference type="CDD" id="cd07067">
    <property type="entry name" value="HP_PGM_like"/>
    <property type="match status" value="1"/>
</dbReference>
<reference evidence="3" key="1">
    <citation type="journal article" date="2020" name="Stud. Mycol.">
        <title>101 Dothideomycetes genomes: a test case for predicting lifestyles and emergence of pathogens.</title>
        <authorList>
            <person name="Haridas S."/>
            <person name="Albert R."/>
            <person name="Binder M."/>
            <person name="Bloem J."/>
            <person name="Labutti K."/>
            <person name="Salamov A."/>
            <person name="Andreopoulos B."/>
            <person name="Baker S."/>
            <person name="Barry K."/>
            <person name="Bills G."/>
            <person name="Bluhm B."/>
            <person name="Cannon C."/>
            <person name="Castanera R."/>
            <person name="Culley D."/>
            <person name="Daum C."/>
            <person name="Ezra D."/>
            <person name="Gonzalez J."/>
            <person name="Henrissat B."/>
            <person name="Kuo A."/>
            <person name="Liang C."/>
            <person name="Lipzen A."/>
            <person name="Lutzoni F."/>
            <person name="Magnuson J."/>
            <person name="Mondo S."/>
            <person name="Nolan M."/>
            <person name="Ohm R."/>
            <person name="Pangilinan J."/>
            <person name="Park H.-J."/>
            <person name="Ramirez L."/>
            <person name="Alfaro M."/>
            <person name="Sun H."/>
            <person name="Tritt A."/>
            <person name="Yoshinaga Y."/>
            <person name="Zwiers L.-H."/>
            <person name="Turgeon B."/>
            <person name="Goodwin S."/>
            <person name="Spatafora J."/>
            <person name="Crous P."/>
            <person name="Grigoriev I."/>
        </authorList>
    </citation>
    <scope>NUCLEOTIDE SEQUENCE</scope>
    <source>
        <strain evidence="3">CBS 113979</strain>
    </source>
</reference>
<dbReference type="InterPro" id="IPR013078">
    <property type="entry name" value="His_Pase_superF_clade-1"/>
</dbReference>
<accession>A0A6G1H3A9</accession>
<dbReference type="GO" id="GO:0016791">
    <property type="term" value="F:phosphatase activity"/>
    <property type="evidence" value="ECO:0007669"/>
    <property type="project" value="TreeGrafter"/>
</dbReference>
<evidence type="ECO:0000313" key="3">
    <source>
        <dbReference type="EMBL" id="KAF1987448.1"/>
    </source>
</evidence>
<dbReference type="GO" id="GO:0005737">
    <property type="term" value="C:cytoplasm"/>
    <property type="evidence" value="ECO:0007669"/>
    <property type="project" value="TreeGrafter"/>
</dbReference>
<dbReference type="Proteomes" id="UP000800041">
    <property type="component" value="Unassembled WGS sequence"/>
</dbReference>
<feature type="region of interest" description="Disordered" evidence="1">
    <location>
        <begin position="331"/>
        <end position="355"/>
    </location>
</feature>
<keyword evidence="4" id="KW-1185">Reference proteome</keyword>
<evidence type="ECO:0000256" key="2">
    <source>
        <dbReference type="SAM" id="SignalP"/>
    </source>
</evidence>
<dbReference type="Gene3D" id="3.40.50.1240">
    <property type="entry name" value="Phosphoglycerate mutase-like"/>
    <property type="match status" value="1"/>
</dbReference>
<dbReference type="EMBL" id="ML977152">
    <property type="protein sequence ID" value="KAF1987448.1"/>
    <property type="molecule type" value="Genomic_DNA"/>
</dbReference>
<dbReference type="OrthoDB" id="496981at2759"/>
<sequence length="355" mass="39645">MCPSPAIFAACFLAVGILVLSEFAWSKEVSPHLSIPSAGWINYTTMTGFFLQDDPTTNASTFDYTTTNLGLINRTYPTDSPRSKRKLTQWEKFEDYVTYLNRHSARNVEYKVLYMGRHGEGYHNVAEAFYGTPAWDCYWSELDGNGTVSWDDARITPLGVTQAEVAHNFWVNSLKNAGIPAPQSYYTSPLSRCLETAKLTFSGLELPHKQPFIPIVKELLREALGVHTCDCRSSKSYIHDTYPSYLFEPGFAENDPLWLPNVRESNSQQVVRLTKLLDDVFTHDDRTWISFTSHSGSIGAILKAIGHRPFSLRTGAVTPVFVKAEWMKGNKPTSSIEPGTAPPTCTSNPTPSPTP</sequence>
<feature type="chain" id="PRO_5026337690" evidence="2">
    <location>
        <begin position="27"/>
        <end position="355"/>
    </location>
</feature>
<dbReference type="SUPFAM" id="SSF53254">
    <property type="entry name" value="Phosphoglycerate mutase-like"/>
    <property type="match status" value="1"/>
</dbReference>
<proteinExistence type="predicted"/>
<organism evidence="3 4">
    <name type="scientific">Aulographum hederae CBS 113979</name>
    <dbReference type="NCBI Taxonomy" id="1176131"/>
    <lineage>
        <taxon>Eukaryota</taxon>
        <taxon>Fungi</taxon>
        <taxon>Dikarya</taxon>
        <taxon>Ascomycota</taxon>
        <taxon>Pezizomycotina</taxon>
        <taxon>Dothideomycetes</taxon>
        <taxon>Pleosporomycetidae</taxon>
        <taxon>Aulographales</taxon>
        <taxon>Aulographaceae</taxon>
    </lineage>
</organism>
<dbReference type="PANTHER" id="PTHR48100:SF1">
    <property type="entry name" value="HISTIDINE PHOSPHATASE FAMILY PROTEIN-RELATED"/>
    <property type="match status" value="1"/>
</dbReference>
<feature type="signal peptide" evidence="2">
    <location>
        <begin position="1"/>
        <end position="26"/>
    </location>
</feature>
<evidence type="ECO:0000313" key="4">
    <source>
        <dbReference type="Proteomes" id="UP000800041"/>
    </source>
</evidence>
<evidence type="ECO:0000256" key="1">
    <source>
        <dbReference type="SAM" id="MobiDB-lite"/>
    </source>
</evidence>
<dbReference type="InterPro" id="IPR029033">
    <property type="entry name" value="His_PPase_superfam"/>
</dbReference>
<dbReference type="PANTHER" id="PTHR48100">
    <property type="entry name" value="BROAD-SPECIFICITY PHOSPHATASE YOR283W-RELATED"/>
    <property type="match status" value="1"/>
</dbReference>
<dbReference type="Pfam" id="PF00300">
    <property type="entry name" value="His_Phos_1"/>
    <property type="match status" value="1"/>
</dbReference>
<name>A0A6G1H3A9_9PEZI</name>
<dbReference type="InterPro" id="IPR050275">
    <property type="entry name" value="PGM_Phosphatase"/>
</dbReference>
<dbReference type="SMART" id="SM00855">
    <property type="entry name" value="PGAM"/>
    <property type="match status" value="1"/>
</dbReference>
<dbReference type="AlphaFoldDB" id="A0A6G1H3A9"/>
<gene>
    <name evidence="3" type="ORF">K402DRAFT_403568</name>
</gene>
<protein>
    <submittedName>
        <fullName evidence="3">Phosphoglycerate mutase family protein</fullName>
    </submittedName>
</protein>